<feature type="transmembrane region" description="Helical" evidence="7">
    <location>
        <begin position="147"/>
        <end position="168"/>
    </location>
</feature>
<feature type="transmembrane region" description="Helical" evidence="7">
    <location>
        <begin position="206"/>
        <end position="224"/>
    </location>
</feature>
<keyword evidence="3" id="KW-1003">Cell membrane</keyword>
<comment type="subcellular location">
    <subcellularLocation>
        <location evidence="1">Cell membrane</location>
        <topology evidence="1">Multi-pass membrane protein</topology>
    </subcellularLocation>
</comment>
<comment type="caution">
    <text evidence="8">The sequence shown here is derived from an EMBL/GenBank/DDBJ whole genome shotgun (WGS) entry which is preliminary data.</text>
</comment>
<feature type="transmembrane region" description="Helical" evidence="7">
    <location>
        <begin position="38"/>
        <end position="64"/>
    </location>
</feature>
<evidence type="ECO:0000256" key="2">
    <source>
        <dbReference type="ARBA" id="ARBA00022448"/>
    </source>
</evidence>
<dbReference type="InterPro" id="IPR002781">
    <property type="entry name" value="TM_pro_TauE-like"/>
</dbReference>
<evidence type="ECO:0000313" key="8">
    <source>
        <dbReference type="EMBL" id="MPM71847.1"/>
    </source>
</evidence>
<reference evidence="8" key="1">
    <citation type="submission" date="2019-08" db="EMBL/GenBank/DDBJ databases">
        <authorList>
            <person name="Kucharzyk K."/>
            <person name="Murdoch R.W."/>
            <person name="Higgins S."/>
            <person name="Loffler F."/>
        </authorList>
    </citation>
    <scope>NUCLEOTIDE SEQUENCE</scope>
</reference>
<dbReference type="PANTHER" id="PTHR30269:SF37">
    <property type="entry name" value="MEMBRANE TRANSPORTER PROTEIN"/>
    <property type="match status" value="1"/>
</dbReference>
<keyword evidence="6 7" id="KW-0472">Membrane</keyword>
<dbReference type="Pfam" id="PF01925">
    <property type="entry name" value="TauE"/>
    <property type="match status" value="1"/>
</dbReference>
<dbReference type="PANTHER" id="PTHR30269">
    <property type="entry name" value="TRANSMEMBRANE PROTEIN YFCA"/>
    <property type="match status" value="1"/>
</dbReference>
<evidence type="ECO:0000256" key="4">
    <source>
        <dbReference type="ARBA" id="ARBA00022692"/>
    </source>
</evidence>
<dbReference type="AlphaFoldDB" id="A0A645C3R3"/>
<organism evidence="8">
    <name type="scientific">bioreactor metagenome</name>
    <dbReference type="NCBI Taxonomy" id="1076179"/>
    <lineage>
        <taxon>unclassified sequences</taxon>
        <taxon>metagenomes</taxon>
        <taxon>ecological metagenomes</taxon>
    </lineage>
</organism>
<evidence type="ECO:0000256" key="6">
    <source>
        <dbReference type="ARBA" id="ARBA00023136"/>
    </source>
</evidence>
<accession>A0A645C3R3</accession>
<keyword evidence="4 7" id="KW-0812">Transmembrane</keyword>
<dbReference type="InterPro" id="IPR052017">
    <property type="entry name" value="TSUP"/>
</dbReference>
<evidence type="ECO:0000256" key="5">
    <source>
        <dbReference type="ARBA" id="ARBA00022989"/>
    </source>
</evidence>
<name>A0A645C3R3_9ZZZZ</name>
<sequence length="255" mass="27045">MSGAATSVPIYALSWGLMFAVFAASFVGVVIQCCSGFGYAIVLMAVLPLFVPDLTMAVTATGIITYLQALAAVWRYREGVQWKLLPPCLAGYFLTNFLAIRFAAQNPVDTLRRPMGVFLILLAAYFVFFAGKIHIKGGPAQGGVAGGISGVANGLFAIGGPPMVVYFLSATGTNAAYMATLQTFFAFTGTYTNTVRLANGLITRSVLMLTIPALVGLVLGMAVGVKLFDKLDPNRLRKLVYAFMAASGLWILITG</sequence>
<feature type="transmembrane region" description="Helical" evidence="7">
    <location>
        <begin position="84"/>
        <end position="104"/>
    </location>
</feature>
<evidence type="ECO:0000256" key="1">
    <source>
        <dbReference type="ARBA" id="ARBA00004651"/>
    </source>
</evidence>
<proteinExistence type="predicted"/>
<gene>
    <name evidence="8" type="ORF">SDC9_118818</name>
</gene>
<evidence type="ECO:0000256" key="3">
    <source>
        <dbReference type="ARBA" id="ARBA00022475"/>
    </source>
</evidence>
<feature type="transmembrane region" description="Helical" evidence="7">
    <location>
        <begin position="116"/>
        <end position="135"/>
    </location>
</feature>
<dbReference type="GO" id="GO:0005886">
    <property type="term" value="C:plasma membrane"/>
    <property type="evidence" value="ECO:0007669"/>
    <property type="project" value="UniProtKB-SubCell"/>
</dbReference>
<evidence type="ECO:0008006" key="9">
    <source>
        <dbReference type="Google" id="ProtNLM"/>
    </source>
</evidence>
<feature type="transmembrane region" description="Helical" evidence="7">
    <location>
        <begin position="175"/>
        <end position="194"/>
    </location>
</feature>
<feature type="transmembrane region" description="Helical" evidence="7">
    <location>
        <begin position="12"/>
        <end position="31"/>
    </location>
</feature>
<dbReference type="EMBL" id="VSSQ01024368">
    <property type="protein sequence ID" value="MPM71847.1"/>
    <property type="molecule type" value="Genomic_DNA"/>
</dbReference>
<keyword evidence="5 7" id="KW-1133">Transmembrane helix</keyword>
<keyword evidence="2" id="KW-0813">Transport</keyword>
<evidence type="ECO:0000256" key="7">
    <source>
        <dbReference type="SAM" id="Phobius"/>
    </source>
</evidence>
<protein>
    <recommendedName>
        <fullName evidence="9">Membrane transporter protein</fullName>
    </recommendedName>
</protein>